<evidence type="ECO:0000256" key="2">
    <source>
        <dbReference type="SAM" id="SignalP"/>
    </source>
</evidence>
<feature type="domain" description="DUF3502" evidence="3">
    <location>
        <begin position="456"/>
        <end position="522"/>
    </location>
</feature>
<dbReference type="Proteomes" id="UP000824241">
    <property type="component" value="Unassembled WGS sequence"/>
</dbReference>
<accession>A0A9D1DYX6</accession>
<feature type="non-terminal residue" evidence="4">
    <location>
        <position position="527"/>
    </location>
</feature>
<evidence type="ECO:0000313" key="5">
    <source>
        <dbReference type="Proteomes" id="UP000824241"/>
    </source>
</evidence>
<feature type="region of interest" description="Disordered" evidence="1">
    <location>
        <begin position="25"/>
        <end position="60"/>
    </location>
</feature>
<protein>
    <submittedName>
        <fullName evidence="4">ABC transporter substrate-binding protein</fullName>
    </submittedName>
</protein>
<gene>
    <name evidence="4" type="ORF">IAB37_09375</name>
</gene>
<proteinExistence type="predicted"/>
<evidence type="ECO:0000313" key="4">
    <source>
        <dbReference type="EMBL" id="HIR61770.1"/>
    </source>
</evidence>
<dbReference type="SUPFAM" id="SSF53850">
    <property type="entry name" value="Periplasmic binding protein-like II"/>
    <property type="match status" value="1"/>
</dbReference>
<dbReference type="Gene3D" id="3.40.190.10">
    <property type="entry name" value="Periplasmic binding protein-like II"/>
    <property type="match status" value="2"/>
</dbReference>
<dbReference type="InterPro" id="IPR022627">
    <property type="entry name" value="DUF3502"/>
</dbReference>
<feature type="chain" id="PRO_5038767389" evidence="2">
    <location>
        <begin position="21"/>
        <end position="527"/>
    </location>
</feature>
<organism evidence="4 5">
    <name type="scientific">Candidatus Faecivivens stercoravium</name>
    <dbReference type="NCBI Taxonomy" id="2840803"/>
    <lineage>
        <taxon>Bacteria</taxon>
        <taxon>Bacillati</taxon>
        <taxon>Bacillota</taxon>
        <taxon>Clostridia</taxon>
        <taxon>Eubacteriales</taxon>
        <taxon>Oscillospiraceae</taxon>
        <taxon>Oscillospiraceae incertae sedis</taxon>
        <taxon>Candidatus Faecivivens</taxon>
    </lineage>
</organism>
<dbReference type="Pfam" id="PF01547">
    <property type="entry name" value="SBP_bac_1"/>
    <property type="match status" value="1"/>
</dbReference>
<dbReference type="PROSITE" id="PS51257">
    <property type="entry name" value="PROKAR_LIPOPROTEIN"/>
    <property type="match status" value="1"/>
</dbReference>
<feature type="signal peptide" evidence="2">
    <location>
        <begin position="1"/>
        <end position="20"/>
    </location>
</feature>
<sequence length="527" mass="57705">MKKRVICSILASLMMASALASCSNSGESGSSASTSSESAEASVSTAESEGSSETSGYTPNFEEEPYTVHFQYLVGAEQPGQDAVDAAVNELALKELNMNVDLIAQTGGTWTQTLSMSLASNEPMDLFYGGSDSFGTFIESGYIRDWTPYLQYVPDVVETLGDDIKAGYVGDFLVGFTQMKERGYQPGLICRKDIVDELGFSPDDFNVSITDRSSYDKLTELFAAVKEAYPEMTVIGGSTTPATYGVDLADCLGNNFGMLDDFGQSTEIINYFETDNFRFLCELSRDWFLSGYMSADAATTTDFGTVLVKAGNCFGYFTRIKPNANIEAESQTGYEVYAIPVSDTVVKSSFAVNAAVYMLANASEDPVKAAAFYNWAFTSREFEDLINWGVEGVDWVENEEGLAAYPDGVDVSNVSYHNDFGFAYPNQFVGHAWEGNDPDIWEQYEDYNASLLESKAFGFTFDPTPVTNEIAACNSAFDQYDNDLFTGSIDIDEGLAAMNEALYNAGLQTIMDEKQRQLDEWFAAQEG</sequence>
<reference evidence="4" key="2">
    <citation type="journal article" date="2021" name="PeerJ">
        <title>Extensive microbial diversity within the chicken gut microbiome revealed by metagenomics and culture.</title>
        <authorList>
            <person name="Gilroy R."/>
            <person name="Ravi A."/>
            <person name="Getino M."/>
            <person name="Pursley I."/>
            <person name="Horton D.L."/>
            <person name="Alikhan N.F."/>
            <person name="Baker D."/>
            <person name="Gharbi K."/>
            <person name="Hall N."/>
            <person name="Watson M."/>
            <person name="Adriaenssens E.M."/>
            <person name="Foster-Nyarko E."/>
            <person name="Jarju S."/>
            <person name="Secka A."/>
            <person name="Antonio M."/>
            <person name="Oren A."/>
            <person name="Chaudhuri R.R."/>
            <person name="La Ragione R."/>
            <person name="Hildebrand F."/>
            <person name="Pallen M.J."/>
        </authorList>
    </citation>
    <scope>NUCLEOTIDE SEQUENCE</scope>
    <source>
        <strain evidence="4">CHK189-12415</strain>
    </source>
</reference>
<dbReference type="InterPro" id="IPR006059">
    <property type="entry name" value="SBP"/>
</dbReference>
<dbReference type="Pfam" id="PF12010">
    <property type="entry name" value="DUF3502"/>
    <property type="match status" value="1"/>
</dbReference>
<keyword evidence="2" id="KW-0732">Signal</keyword>
<evidence type="ECO:0000259" key="3">
    <source>
        <dbReference type="Pfam" id="PF12010"/>
    </source>
</evidence>
<dbReference type="AlphaFoldDB" id="A0A9D1DYX6"/>
<dbReference type="EMBL" id="DVHA01000304">
    <property type="protein sequence ID" value="HIR61770.1"/>
    <property type="molecule type" value="Genomic_DNA"/>
</dbReference>
<evidence type="ECO:0000256" key="1">
    <source>
        <dbReference type="SAM" id="MobiDB-lite"/>
    </source>
</evidence>
<name>A0A9D1DYX6_9FIRM</name>
<comment type="caution">
    <text evidence="4">The sequence shown here is derived from an EMBL/GenBank/DDBJ whole genome shotgun (WGS) entry which is preliminary data.</text>
</comment>
<feature type="compositionally biased region" description="Low complexity" evidence="1">
    <location>
        <begin position="25"/>
        <end position="56"/>
    </location>
</feature>
<reference evidence="4" key="1">
    <citation type="submission" date="2020-10" db="EMBL/GenBank/DDBJ databases">
        <authorList>
            <person name="Gilroy R."/>
        </authorList>
    </citation>
    <scope>NUCLEOTIDE SEQUENCE</scope>
    <source>
        <strain evidence="4">CHK189-12415</strain>
    </source>
</reference>